<dbReference type="RefSeq" id="WP_129477641.1">
    <property type="nucleotide sequence ID" value="NZ_SDWS01000007.1"/>
</dbReference>
<comment type="caution">
    <text evidence="2">The sequence shown here is derived from an EMBL/GenBank/DDBJ whole genome shotgun (WGS) entry which is preliminary data.</text>
</comment>
<dbReference type="PROSITE" id="PS51318">
    <property type="entry name" value="TAT"/>
    <property type="match status" value="1"/>
</dbReference>
<dbReference type="AlphaFoldDB" id="A0A4V1RJP5"/>
<evidence type="ECO:0008006" key="4">
    <source>
        <dbReference type="Google" id="ProtNLM"/>
    </source>
</evidence>
<evidence type="ECO:0000256" key="1">
    <source>
        <dbReference type="SAM" id="SignalP"/>
    </source>
</evidence>
<dbReference type="InterPro" id="IPR006311">
    <property type="entry name" value="TAT_signal"/>
</dbReference>
<reference evidence="2 3" key="1">
    <citation type="submission" date="2019-01" db="EMBL/GenBank/DDBJ databases">
        <title>Novel species of Nocardioides.</title>
        <authorList>
            <person name="Liu Q."/>
            <person name="Xin Y.-H."/>
        </authorList>
    </citation>
    <scope>NUCLEOTIDE SEQUENCE [LARGE SCALE GENOMIC DNA]</scope>
    <source>
        <strain evidence="2 3">HLT3-15</strain>
    </source>
</reference>
<sequence length="188" mass="19181">MSDFSRRTVVRGAAWTVPVVAVATQAPAFAVSPPPYVPPTVNLRGACANTGASQKGCGVIKTIEVPLLVSNPTLSPIQFQVTGMYTVNTGTAPTPTTSGAYKGVTGIYTTLCNKVSLAPAAACPGGEPNGTITVPAGAKNLQFIIVSAVTGNSSTFSARVEYRLLDADCTEIFADVVAEGAIASNNCL</sequence>
<name>A0A4V1RJP5_9ACTN</name>
<accession>A0A4V1RJP5</accession>
<feature type="signal peptide" evidence="1">
    <location>
        <begin position="1"/>
        <end position="30"/>
    </location>
</feature>
<keyword evidence="3" id="KW-1185">Reference proteome</keyword>
<dbReference type="OrthoDB" id="9837199at2"/>
<dbReference type="EMBL" id="SDWS01000007">
    <property type="protein sequence ID" value="RYB89502.1"/>
    <property type="molecule type" value="Genomic_DNA"/>
</dbReference>
<proteinExistence type="predicted"/>
<protein>
    <recommendedName>
        <fullName evidence="4">Tat pathway signal sequence domain protein</fullName>
    </recommendedName>
</protein>
<feature type="chain" id="PRO_5020395212" description="Tat pathway signal sequence domain protein" evidence="1">
    <location>
        <begin position="31"/>
        <end position="188"/>
    </location>
</feature>
<gene>
    <name evidence="2" type="ORF">EUA06_16160</name>
</gene>
<keyword evidence="1" id="KW-0732">Signal</keyword>
<evidence type="ECO:0000313" key="2">
    <source>
        <dbReference type="EMBL" id="RYB89502.1"/>
    </source>
</evidence>
<evidence type="ECO:0000313" key="3">
    <source>
        <dbReference type="Proteomes" id="UP000291838"/>
    </source>
</evidence>
<dbReference type="Proteomes" id="UP000291838">
    <property type="component" value="Unassembled WGS sequence"/>
</dbReference>
<organism evidence="2 3">
    <name type="scientific">Nocardioides glacieisoli</name>
    <dbReference type="NCBI Taxonomy" id="1168730"/>
    <lineage>
        <taxon>Bacteria</taxon>
        <taxon>Bacillati</taxon>
        <taxon>Actinomycetota</taxon>
        <taxon>Actinomycetes</taxon>
        <taxon>Propionibacteriales</taxon>
        <taxon>Nocardioidaceae</taxon>
        <taxon>Nocardioides</taxon>
    </lineage>
</organism>